<dbReference type="Pfam" id="PF23572">
    <property type="entry name" value="GH3_C"/>
    <property type="match status" value="1"/>
</dbReference>
<dbReference type="EMBL" id="RWGY01000039">
    <property type="protein sequence ID" value="TVU10353.1"/>
    <property type="molecule type" value="Genomic_DNA"/>
</dbReference>
<dbReference type="OrthoDB" id="10004661at2759"/>
<dbReference type="Pfam" id="PF03321">
    <property type="entry name" value="GH3"/>
    <property type="match status" value="1"/>
</dbReference>
<dbReference type="GO" id="GO:0005737">
    <property type="term" value="C:cytoplasm"/>
    <property type="evidence" value="ECO:0007669"/>
    <property type="project" value="TreeGrafter"/>
</dbReference>
<protein>
    <submittedName>
        <fullName evidence="5">Uncharacterized protein</fullName>
    </submittedName>
</protein>
<name>A0A5J9TG15_9POAL</name>
<dbReference type="Gramene" id="TVU10353">
    <property type="protein sequence ID" value="TVU10353"/>
    <property type="gene ID" value="EJB05_43877"/>
</dbReference>
<dbReference type="AlphaFoldDB" id="A0A5J9TG15"/>
<comment type="caution">
    <text evidence="5">The sequence shown here is derived from an EMBL/GenBank/DDBJ whole genome shotgun (WGS) entry which is preliminary data.</text>
</comment>
<dbReference type="InterPro" id="IPR055378">
    <property type="entry name" value="GH3_C"/>
</dbReference>
<feature type="domain" description="GH3 C-terminal" evidence="4">
    <location>
        <begin position="521"/>
        <end position="648"/>
    </location>
</feature>
<dbReference type="Pfam" id="PF23571">
    <property type="entry name" value="GH3_M"/>
    <property type="match status" value="1"/>
</dbReference>
<comment type="similarity">
    <text evidence="1">Belongs to the IAA-amido conjugating enzyme family.</text>
</comment>
<dbReference type="PANTHER" id="PTHR31901">
    <property type="entry name" value="GH3 DOMAIN-CONTAINING PROTEIN"/>
    <property type="match status" value="1"/>
</dbReference>
<feature type="domain" description="GH3 middle" evidence="3">
    <location>
        <begin position="432"/>
        <end position="505"/>
    </location>
</feature>
<accession>A0A5J9TG15</accession>
<gene>
    <name evidence="5" type="ORF">EJB05_43877</name>
</gene>
<dbReference type="Proteomes" id="UP000324897">
    <property type="component" value="Chromosome 3"/>
</dbReference>
<evidence type="ECO:0000259" key="4">
    <source>
        <dbReference type="Pfam" id="PF23572"/>
    </source>
</evidence>
<dbReference type="InterPro" id="IPR004993">
    <property type="entry name" value="GH3"/>
</dbReference>
<evidence type="ECO:0000313" key="5">
    <source>
        <dbReference type="EMBL" id="TVU10353.1"/>
    </source>
</evidence>
<proteinExistence type="inferred from homology"/>
<organism evidence="5 6">
    <name type="scientific">Eragrostis curvula</name>
    <name type="common">weeping love grass</name>
    <dbReference type="NCBI Taxonomy" id="38414"/>
    <lineage>
        <taxon>Eukaryota</taxon>
        <taxon>Viridiplantae</taxon>
        <taxon>Streptophyta</taxon>
        <taxon>Embryophyta</taxon>
        <taxon>Tracheophyta</taxon>
        <taxon>Spermatophyta</taxon>
        <taxon>Magnoliopsida</taxon>
        <taxon>Liliopsida</taxon>
        <taxon>Poales</taxon>
        <taxon>Poaceae</taxon>
        <taxon>PACMAD clade</taxon>
        <taxon>Chloridoideae</taxon>
        <taxon>Eragrostideae</taxon>
        <taxon>Eragrostidinae</taxon>
        <taxon>Eragrostis</taxon>
    </lineage>
</organism>
<evidence type="ECO:0000313" key="6">
    <source>
        <dbReference type="Proteomes" id="UP000324897"/>
    </source>
</evidence>
<keyword evidence="2" id="KW-0436">Ligase</keyword>
<sequence>MARMPTMEKCKAYLHADMCAVPTVAVQAEESERESCSQLLTGKTVLTPGRLFILHSRSVSAWVVSMAAMHDVVWAVGAATPSPATATTETTDAEKLRFIEEMTTNLDAVQERVLAEILGRNAETEYLLKKCGLGGATDRSTFRARVPVATYEDMEPYIRRIAGGDRSPVLTGAAHPVTEFFTSSGTSGGERKLLPTVEDEADRRLLLQSLITPVMNQYVPGLRNGLVLYFLSVQPESTTAGGLPARTFVTSSCKSNHFRHGDSRTITSPVAAVLCEDAFQSAYAQMLCGLCRRHEVLCVGAVFASALLRAIRFLEMNWEQLAADIGAGELGPQVTDQSVREAVAGVLRAPDPDLARFVRAECSKGDWAGIIKRIWPNTKCLYAIVTGSMAQYVPTLDYYSGGLPVASTLYASSECHMGINLRPMCHPSEVSYTIMPNMAYFEFLPVDGDGDDESSQLVELARVEAGREYEVVVTTYAGLSRYRVGDVLRVTGFHNAAPEFRFVRRRNVLLSVDADKTDEAELQRAVDRASAALRRRTGGAARVLEYTSRACTESIPGHYVVYWELLLPPSDNKQGAAVVNGDVLEMCCLEMEEALSSVYRQKRVADSSIAPLEIRVVRAGTFEALMDYAVARGTSMSQYKVPRCVTESPAIVDLLDSRVVSTHFSSALPHWAPDQRSNE</sequence>
<dbReference type="InterPro" id="IPR055377">
    <property type="entry name" value="GH3_M"/>
</dbReference>
<evidence type="ECO:0000256" key="1">
    <source>
        <dbReference type="ARBA" id="ARBA00008068"/>
    </source>
</evidence>
<evidence type="ECO:0000256" key="2">
    <source>
        <dbReference type="ARBA" id="ARBA00022598"/>
    </source>
</evidence>
<evidence type="ECO:0000259" key="3">
    <source>
        <dbReference type="Pfam" id="PF23571"/>
    </source>
</evidence>
<feature type="non-terminal residue" evidence="5">
    <location>
        <position position="1"/>
    </location>
</feature>
<reference evidence="5 6" key="1">
    <citation type="journal article" date="2019" name="Sci. Rep.">
        <title>A high-quality genome of Eragrostis curvula grass provides insights into Poaceae evolution and supports new strategies to enhance forage quality.</title>
        <authorList>
            <person name="Carballo J."/>
            <person name="Santos B.A.C.M."/>
            <person name="Zappacosta D."/>
            <person name="Garbus I."/>
            <person name="Selva J.P."/>
            <person name="Gallo C.A."/>
            <person name="Diaz A."/>
            <person name="Albertini E."/>
            <person name="Caccamo M."/>
            <person name="Echenique V."/>
        </authorList>
    </citation>
    <scope>NUCLEOTIDE SEQUENCE [LARGE SCALE GENOMIC DNA]</scope>
    <source>
        <strain evidence="6">cv. Victoria</strain>
        <tissue evidence="5">Leaf</tissue>
    </source>
</reference>
<dbReference type="GO" id="GO:0016881">
    <property type="term" value="F:acid-amino acid ligase activity"/>
    <property type="evidence" value="ECO:0007669"/>
    <property type="project" value="TreeGrafter"/>
</dbReference>
<keyword evidence="6" id="KW-1185">Reference proteome</keyword>
<dbReference type="PANTHER" id="PTHR31901:SF60">
    <property type="match status" value="1"/>
</dbReference>